<feature type="region of interest" description="Disordered" evidence="1">
    <location>
        <begin position="690"/>
        <end position="711"/>
    </location>
</feature>
<sequence>MDQAVHLRPSTTTPAAENLHLPTLPPKTREEGELSSDVDEDADDNVESSNVQSTHAVGTGSVPSVRKNTLGVQGGSTNVQLQTTGQPTTQKDLKKNQLLPKSSPWTGHVSTDKNLVISFSDDDSGSDHETKGNVSRLDSSVKGTNSSLGKSNKLKQTSLPKEVPKRSSLSRTFVSSITKIPGSNSKGVGSMPPVQGSRARNFNLMNKNLVRGLDQGLVSNDNKLQDLRHQIAIRESELKLKAAQQNKESVSVLNRDHSAMNPKKSVSMSRKSTPVSSRPAQFEPTEPARKRVKLSTSNGVSQAVNSQQEIPAVKSLSPAETLGNYYPQERNKVDQGQKDIPLRRAEPKSGISPRQPDNHVDNPLENMPRRSSDGDVNYGSNQTEKSSRLVNPSGVALNQNAVPANSNSNTVLKNIQALNNTVLLNHNGNVNVSENSNLDLQSFFGMEELIDKELEEAQEYRHKCEIEERNALKAYLKAQRSLLEANTRCTNLYHKRELYSAKLRSLILSSSGLSWPSGQCQHPDIELDYLPRLGYEIPTSSCQRLAEDNDINNPSFDSNNRGINNRHSNITKHHATRANLGSEPFGEPDASTSEPLPQRDNYAADEVYSPSDELGTSANENEESSPSGHVSNHHRDAEYFRKEDSVSKLVDRDATSNAVFSSDNPQDSLLLEAKLRSELFARYGTRAKQRSNSCNDVEPVAERGAENEVGNEKTKVLQKVAVPHSRAEGNDLKGIESHDRSVFMDMRENQSQPDIGGNSLIVNNIIGSRVQGDMPCEGPLTTNTLDIQPLIFRSAFSKLRGMFPFNTNQLQSKIIFINANDGPNENATSLSSHERKCSNVLAISMPVNIGNLLSDDSSYGHSAAVDPFWPLCMYELRGKCNNDECPWQHAKDYGVENIPHTDSNNADCQGRLPLHQQNCNGVAKVPKFHKTTILPTYLVGLDTLKADQFAYKPVVAHRNAQCWQKHFTLTLATSSLLGNGVPVNGPLLRGGNERIEVHGAWNKQLSSFHWRSGSGQAMADSEQAVEMALLILNHEINKVQGVRKALSVLSKALENDPTSVVLWIVYLLIYYGNLKPNDKDDMFLCAVKLCEESYVLWLMYINSQGKLDDRLIAYDTALSVLCQHASANPKDKIHKSACILDLFLQMIHCLYISGNVEKAIERTYGIFPTTTKSNEHYHLALSDILNCLTVSDKCVFWICCVYLVIYRRLPDAVVQKFESEKDLLDIEWPLVNLSEDDKVMAIKLVETAVESIDSFVYNESGKSEVNLRSAQLFALNHLRCMAALDSRECLRDLLDKYIKLYPSCLELVLASARIHNQNIHVDSLMGFEEAINRWPKEVPGIHCIWNQYIENALQNQRTDLAKEITVRWFQSVKQVQDLPIGEMKIADEGNSGGSFRMGSKFVSDSSSTDHKQIDTMFGFLNLSLYNFFQNDKTAACLAFDKAKSTVSFEGLEQCMRKYVMFLVYDELSMKEDGPDCAIKKILELYTDASSQAFLVPKVLTRKFIDSIKKPRLQHLISNIVSPVSLDCSLLNLTLQSWFGPSLLPQTISDPKHLVDFVEGVMGVVPHNFQLAITVCKLLIKQYNSSDSNPSSLLFWACSTLVNAILDSMPIPPEYVWVEAAELLDNAMGIDAVFDSFYRRALSVYPFSIKLWKYFYKLYMTSGDAKDAVDAAKERGIELGTKDLETD</sequence>
<feature type="compositionally biased region" description="Polar residues" evidence="1">
    <location>
        <begin position="66"/>
        <end position="90"/>
    </location>
</feature>
<protein>
    <submittedName>
        <fullName evidence="4">Uncharacterized protein LOC106758560 isoform X1</fullName>
    </submittedName>
</protein>
<dbReference type="RefSeq" id="XP_022635803.1">
    <property type="nucleotide sequence ID" value="XM_022780082.1"/>
</dbReference>
<evidence type="ECO:0000256" key="1">
    <source>
        <dbReference type="SAM" id="MobiDB-lite"/>
    </source>
</evidence>
<feature type="compositionally biased region" description="Polar residues" evidence="1">
    <location>
        <begin position="47"/>
        <end position="56"/>
    </location>
</feature>
<dbReference type="Proteomes" id="UP000087766">
    <property type="component" value="Chromosome 4"/>
</dbReference>
<feature type="region of interest" description="Disordered" evidence="1">
    <location>
        <begin position="1"/>
        <end position="170"/>
    </location>
</feature>
<dbReference type="OrthoDB" id="1922977at2759"/>
<feature type="region of interest" description="Disordered" evidence="1">
    <location>
        <begin position="546"/>
        <end position="639"/>
    </location>
</feature>
<organism evidence="3 4">
    <name type="scientific">Vigna radiata var. radiata</name>
    <name type="common">Mung bean</name>
    <name type="synonym">Phaseolus aureus</name>
    <dbReference type="NCBI Taxonomy" id="3916"/>
    <lineage>
        <taxon>Eukaryota</taxon>
        <taxon>Viridiplantae</taxon>
        <taxon>Streptophyta</taxon>
        <taxon>Embryophyta</taxon>
        <taxon>Tracheophyta</taxon>
        <taxon>Spermatophyta</taxon>
        <taxon>Magnoliopsida</taxon>
        <taxon>eudicotyledons</taxon>
        <taxon>Gunneridae</taxon>
        <taxon>Pentapetalae</taxon>
        <taxon>rosids</taxon>
        <taxon>fabids</taxon>
        <taxon>Fabales</taxon>
        <taxon>Fabaceae</taxon>
        <taxon>Papilionoideae</taxon>
        <taxon>50 kb inversion clade</taxon>
        <taxon>NPAAA clade</taxon>
        <taxon>indigoferoid/millettioid clade</taxon>
        <taxon>Phaseoleae</taxon>
        <taxon>Vigna</taxon>
    </lineage>
</organism>
<dbReference type="InterPro" id="IPR011990">
    <property type="entry name" value="TPR-like_helical_dom_sf"/>
</dbReference>
<dbReference type="STRING" id="3916.A0A3Q0EVP1"/>
<evidence type="ECO:0000313" key="4">
    <source>
        <dbReference type="RefSeq" id="XP_022635803.1"/>
    </source>
</evidence>
<dbReference type="SUPFAM" id="SSF48452">
    <property type="entry name" value="TPR-like"/>
    <property type="match status" value="1"/>
</dbReference>
<dbReference type="GeneID" id="106758560"/>
<feature type="compositionally biased region" description="Polar residues" evidence="1">
    <location>
        <begin position="378"/>
        <end position="389"/>
    </location>
</feature>
<proteinExistence type="predicted"/>
<name>A0A3Q0EVP1_VIGRR</name>
<feature type="compositionally biased region" description="Polar residues" evidence="1">
    <location>
        <begin position="243"/>
        <end position="252"/>
    </location>
</feature>
<dbReference type="GO" id="GO:0005634">
    <property type="term" value="C:nucleus"/>
    <property type="evidence" value="ECO:0007669"/>
    <property type="project" value="TreeGrafter"/>
</dbReference>
<reference evidence="3" key="1">
    <citation type="journal article" date="2014" name="Nat. Commun.">
        <title>Genome sequence of mungbean and insights into evolution within Vigna species.</title>
        <authorList>
            <person name="Kang Y.J."/>
            <person name="Kim S.K."/>
            <person name="Kim M.Y."/>
            <person name="Lestari P."/>
            <person name="Kim K.H."/>
            <person name="Ha B.K."/>
            <person name="Jun T.H."/>
            <person name="Hwang W.J."/>
            <person name="Lee T."/>
            <person name="Lee J."/>
            <person name="Shim S."/>
            <person name="Yoon M.Y."/>
            <person name="Jang Y.E."/>
            <person name="Han K.S."/>
            <person name="Taeprayoon P."/>
            <person name="Yoon N."/>
            <person name="Somta P."/>
            <person name="Tanya P."/>
            <person name="Kim K.S."/>
            <person name="Gwag J.G."/>
            <person name="Moon J.K."/>
            <person name="Lee Y.H."/>
            <person name="Park B.S."/>
            <person name="Bombarely A."/>
            <person name="Doyle J.J."/>
            <person name="Jackson S.A."/>
            <person name="Schafleitner R."/>
            <person name="Srinives P."/>
            <person name="Varshney R.K."/>
            <person name="Lee S.H."/>
        </authorList>
    </citation>
    <scope>NUCLEOTIDE SEQUENCE [LARGE SCALE GENOMIC DNA]</scope>
    <source>
        <strain evidence="3">cv. VC1973A</strain>
    </source>
</reference>
<dbReference type="PANTHER" id="PTHR21563:SF3">
    <property type="entry name" value="ZINC FINGER C3H1 DOMAIN-CONTAINING PROTEIN"/>
    <property type="match status" value="1"/>
</dbReference>
<feature type="domain" description="Putative zinc-finger" evidence="2">
    <location>
        <begin position="871"/>
        <end position="889"/>
    </location>
</feature>
<feature type="compositionally biased region" description="Basic and acidic residues" evidence="1">
    <location>
        <begin position="700"/>
        <end position="711"/>
    </location>
</feature>
<feature type="compositionally biased region" description="Polar residues" evidence="1">
    <location>
        <begin position="99"/>
        <end position="113"/>
    </location>
</feature>
<evidence type="ECO:0000259" key="2">
    <source>
        <dbReference type="Pfam" id="PF10650"/>
    </source>
</evidence>
<evidence type="ECO:0000313" key="3">
    <source>
        <dbReference type="Proteomes" id="UP000087766"/>
    </source>
</evidence>
<accession>A0A3Q0EVP1</accession>
<feature type="compositionally biased region" description="Basic and acidic residues" evidence="1">
    <location>
        <begin position="329"/>
        <end position="347"/>
    </location>
</feature>
<feature type="compositionally biased region" description="Polar residues" evidence="1">
    <location>
        <begin position="294"/>
        <end position="309"/>
    </location>
</feature>
<feature type="compositionally biased region" description="Basic and acidic residues" evidence="1">
    <location>
        <begin position="356"/>
        <end position="373"/>
    </location>
</feature>
<dbReference type="PANTHER" id="PTHR21563">
    <property type="entry name" value="ZINC FINGER C3H1 DOMAIN-CONTAINING PROTEIN"/>
    <property type="match status" value="1"/>
</dbReference>
<dbReference type="InterPro" id="IPR019607">
    <property type="entry name" value="Putative_zinc-finger_domain"/>
</dbReference>
<feature type="compositionally biased region" description="Polar residues" evidence="1">
    <location>
        <begin position="132"/>
        <end position="159"/>
    </location>
</feature>
<feature type="compositionally biased region" description="Polar residues" evidence="1">
    <location>
        <begin position="551"/>
        <end position="568"/>
    </location>
</feature>
<feature type="compositionally biased region" description="Polar residues" evidence="1">
    <location>
        <begin position="264"/>
        <end position="279"/>
    </location>
</feature>
<feature type="region of interest" description="Disordered" evidence="1">
    <location>
        <begin position="242"/>
        <end position="389"/>
    </location>
</feature>
<feature type="compositionally biased region" description="Polar residues" evidence="1">
    <location>
        <begin position="614"/>
        <end position="630"/>
    </location>
</feature>
<dbReference type="GO" id="GO:0000178">
    <property type="term" value="C:exosome (RNase complex)"/>
    <property type="evidence" value="ECO:0007669"/>
    <property type="project" value="TreeGrafter"/>
</dbReference>
<reference evidence="4" key="2">
    <citation type="submission" date="2025-08" db="UniProtKB">
        <authorList>
            <consortium name="RefSeq"/>
        </authorList>
    </citation>
    <scope>IDENTIFICATION</scope>
    <source>
        <tissue evidence="4">Leaf</tissue>
    </source>
</reference>
<gene>
    <name evidence="4" type="primary">LOC106758560</name>
</gene>
<dbReference type="Pfam" id="PF10650">
    <property type="entry name" value="zf-C3H1"/>
    <property type="match status" value="1"/>
</dbReference>
<keyword evidence="3" id="KW-1185">Reference proteome</keyword>
<feature type="compositionally biased region" description="Acidic residues" evidence="1">
    <location>
        <begin position="33"/>
        <end position="46"/>
    </location>
</feature>
<dbReference type="InterPro" id="IPR039278">
    <property type="entry name" value="Red1"/>
</dbReference>